<dbReference type="InterPro" id="IPR015882">
    <property type="entry name" value="HEX_bac_N"/>
</dbReference>
<feature type="domain" description="Glycoside hydrolase family 20 catalytic" evidence="5">
    <location>
        <begin position="193"/>
        <end position="350"/>
    </location>
</feature>
<dbReference type="Proteomes" id="UP000276128">
    <property type="component" value="Unassembled WGS sequence"/>
</dbReference>
<dbReference type="InterPro" id="IPR017853">
    <property type="entry name" value="GH"/>
</dbReference>
<name>A0A3S0BNY5_9BACL</name>
<dbReference type="InterPro" id="IPR038901">
    <property type="entry name" value="HEXDC-like"/>
</dbReference>
<dbReference type="OrthoDB" id="9810898at2"/>
<evidence type="ECO:0000259" key="5">
    <source>
        <dbReference type="Pfam" id="PF00728"/>
    </source>
</evidence>
<evidence type="ECO:0000256" key="3">
    <source>
        <dbReference type="ARBA" id="ARBA00023295"/>
    </source>
</evidence>
<evidence type="ECO:0000259" key="6">
    <source>
        <dbReference type="Pfam" id="PF02838"/>
    </source>
</evidence>
<dbReference type="Gene3D" id="3.20.20.80">
    <property type="entry name" value="Glycosidases"/>
    <property type="match status" value="1"/>
</dbReference>
<protein>
    <submittedName>
        <fullName evidence="7">Uncharacterized protein</fullName>
    </submittedName>
</protein>
<dbReference type="PRINTS" id="PR00738">
    <property type="entry name" value="GLHYDRLASE20"/>
</dbReference>
<dbReference type="InterPro" id="IPR015883">
    <property type="entry name" value="Glyco_hydro_20_cat"/>
</dbReference>
<comment type="caution">
    <text evidence="7">The sequence shown here is derived from an EMBL/GenBank/DDBJ whole genome shotgun (WGS) entry which is preliminary data.</text>
</comment>
<dbReference type="PANTHER" id="PTHR21040:SF8">
    <property type="entry name" value="BCDNA.GH04120"/>
    <property type="match status" value="1"/>
</dbReference>
<evidence type="ECO:0000313" key="7">
    <source>
        <dbReference type="EMBL" id="RTE10835.1"/>
    </source>
</evidence>
<dbReference type="PANTHER" id="PTHR21040">
    <property type="entry name" value="BCDNA.GH04120"/>
    <property type="match status" value="1"/>
</dbReference>
<dbReference type="EMBL" id="RXHU01000015">
    <property type="protein sequence ID" value="RTE10835.1"/>
    <property type="molecule type" value="Genomic_DNA"/>
</dbReference>
<dbReference type="InterPro" id="IPR029018">
    <property type="entry name" value="Hex-like_dom2"/>
</dbReference>
<feature type="active site" description="Proton donor" evidence="4">
    <location>
        <position position="279"/>
    </location>
</feature>
<dbReference type="Pfam" id="PF00728">
    <property type="entry name" value="Glyco_hydro_20"/>
    <property type="match status" value="1"/>
</dbReference>
<evidence type="ECO:0000256" key="1">
    <source>
        <dbReference type="ARBA" id="ARBA00006285"/>
    </source>
</evidence>
<accession>A0A3S0BNY5</accession>
<keyword evidence="3" id="KW-0326">Glycosidase</keyword>
<evidence type="ECO:0000256" key="2">
    <source>
        <dbReference type="ARBA" id="ARBA00022801"/>
    </source>
</evidence>
<dbReference type="AlphaFoldDB" id="A0A3S0BNY5"/>
<dbReference type="Gene3D" id="3.30.379.10">
    <property type="entry name" value="Chitobiase/beta-hexosaminidase domain 2-like"/>
    <property type="match status" value="1"/>
</dbReference>
<feature type="domain" description="Beta-hexosaminidase bacterial type N-terminal" evidence="6">
    <location>
        <begin position="2"/>
        <end position="134"/>
    </location>
</feature>
<evidence type="ECO:0000256" key="4">
    <source>
        <dbReference type="PIRSR" id="PIRSR625705-1"/>
    </source>
</evidence>
<sequence length="599" mass="69992">MYPTIPQVKHFDLTNGSTVFKLNDHPKVTLRSERDDPRLERHCRRAYPGMDFRREIGGTGYALHISSKDSLVVELTDEELTALAGHKEGYLLTVQGSETSIRAMDAAGLFYGMQTLLQLMDQNADLPDLTIIDYPDTACRCMNYDLRQTHSTPEKLVSYLADFARYKVNAVLIEYEDKFPFAAYPEFVHPKHALSEEQFKELQRMAHEYFIEIIPLQQCFGHLEYVLRLDGYKHLRETEKSTGEICPSRPETYALITTLLGEMMDRHPNSRYIHLGCDEVYSLCECMICQERYDGVRERAFISFLNRLIAFAVSRGKTPIFWHDMLHKCPEEELKHLDSRGVAMIWLYNGRNIEAETTELFEKFSRIGLKVMGAPAVRSFDGAEHQNYPVIVNRVDNLLQWTKAAEKLGIDCMVATNWTGPFSLGVPYGIFETTWYLMLLHADLSWNRWSDTGGYMDRFLSVFHGISPEVAHGKIGSYRIEDYYEIIWRLLDEVHKNKEYAELIGVMRGFEEATDRTPAIHKYAYRWEMYPGDAAERRSLLNQYQRNRRGREKVRPRMMTTLERYQPVDMAEHYVKSRFYLHDYLERTLYHEMGMTMDD</sequence>
<dbReference type="RefSeq" id="WP_126140298.1">
    <property type="nucleotide sequence ID" value="NZ_RXHU01000015.1"/>
</dbReference>
<comment type="similarity">
    <text evidence="1">Belongs to the glycosyl hydrolase 20 family.</text>
</comment>
<proteinExistence type="inferred from homology"/>
<reference evidence="7 8" key="1">
    <citation type="submission" date="2018-12" db="EMBL/GenBank/DDBJ databases">
        <title>Bacillus ochoae sp. nov., Paenibacillus whitsoniae sp. nov., Paenibacillus spiritus sp. nov. Isolated from the Mars Exploration Rover during spacecraft assembly.</title>
        <authorList>
            <person name="Seuylemezian A."/>
            <person name="Vaishampayan P."/>
        </authorList>
    </citation>
    <scope>NUCLEOTIDE SEQUENCE [LARGE SCALE GENOMIC DNA]</scope>
    <source>
        <strain evidence="7 8">MER 54</strain>
    </source>
</reference>
<dbReference type="GO" id="GO:0004563">
    <property type="term" value="F:beta-N-acetylhexosaminidase activity"/>
    <property type="evidence" value="ECO:0007669"/>
    <property type="project" value="InterPro"/>
</dbReference>
<gene>
    <name evidence="7" type="ORF">EJQ19_06115</name>
</gene>
<dbReference type="InterPro" id="IPR025705">
    <property type="entry name" value="Beta_hexosaminidase_sua/sub"/>
</dbReference>
<keyword evidence="8" id="KW-1185">Reference proteome</keyword>
<dbReference type="Pfam" id="PF02838">
    <property type="entry name" value="Glyco_hydro_20b"/>
    <property type="match status" value="1"/>
</dbReference>
<organism evidence="7 8">
    <name type="scientific">Paenibacillus whitsoniae</name>
    <dbReference type="NCBI Taxonomy" id="2496558"/>
    <lineage>
        <taxon>Bacteria</taxon>
        <taxon>Bacillati</taxon>
        <taxon>Bacillota</taxon>
        <taxon>Bacilli</taxon>
        <taxon>Bacillales</taxon>
        <taxon>Paenibacillaceae</taxon>
        <taxon>Paenibacillus</taxon>
    </lineage>
</organism>
<keyword evidence="2" id="KW-0378">Hydrolase</keyword>
<dbReference type="GO" id="GO:0005975">
    <property type="term" value="P:carbohydrate metabolic process"/>
    <property type="evidence" value="ECO:0007669"/>
    <property type="project" value="InterPro"/>
</dbReference>
<dbReference type="SUPFAM" id="SSF55545">
    <property type="entry name" value="beta-N-acetylhexosaminidase-like domain"/>
    <property type="match status" value="1"/>
</dbReference>
<dbReference type="SUPFAM" id="SSF51445">
    <property type="entry name" value="(Trans)glycosidases"/>
    <property type="match status" value="1"/>
</dbReference>
<evidence type="ECO:0000313" key="8">
    <source>
        <dbReference type="Proteomes" id="UP000276128"/>
    </source>
</evidence>